<evidence type="ECO:0008006" key="5">
    <source>
        <dbReference type="Google" id="ProtNLM"/>
    </source>
</evidence>
<feature type="region of interest" description="Disordered" evidence="1">
    <location>
        <begin position="154"/>
        <end position="187"/>
    </location>
</feature>
<gene>
    <name evidence="3" type="ORF">FB557_1122</name>
</gene>
<keyword evidence="4" id="KW-1185">Reference proteome</keyword>
<feature type="signal peptide" evidence="2">
    <location>
        <begin position="1"/>
        <end position="26"/>
    </location>
</feature>
<dbReference type="OrthoDB" id="5147169at2"/>
<sequence length="187" mass="19294">MTGRNRLATISLALATGLGLAGCAGAGGDRPESLGQTSPREPAATVDDFTVSVGDVQSATKASNEFIAKQGGQSTLTTSDVLGTLMFAPQILETAQDAGLSVPSAKTVQQALGQLEIDSSVGAVEFIRAQSVREQMSPEQLASVSEELDDADISVNPRYGSFDPAKGLQDSQPDWLAPVEQDDAPGS</sequence>
<dbReference type="AlphaFoldDB" id="A0A560WD44"/>
<feature type="region of interest" description="Disordered" evidence="1">
    <location>
        <begin position="25"/>
        <end position="45"/>
    </location>
</feature>
<comment type="caution">
    <text evidence="3">The sequence shown here is derived from an EMBL/GenBank/DDBJ whole genome shotgun (WGS) entry which is preliminary data.</text>
</comment>
<reference evidence="3 4" key="1">
    <citation type="submission" date="2019-06" db="EMBL/GenBank/DDBJ databases">
        <title>Sequencing the genomes of 1000 actinobacteria strains.</title>
        <authorList>
            <person name="Klenk H.-P."/>
        </authorList>
    </citation>
    <scope>NUCLEOTIDE SEQUENCE [LARGE SCALE GENOMIC DNA]</scope>
    <source>
        <strain evidence="3 4">DSM 18935</strain>
    </source>
</reference>
<dbReference type="EMBL" id="VIUW01000002">
    <property type="protein sequence ID" value="TWD15603.1"/>
    <property type="molecule type" value="Genomic_DNA"/>
</dbReference>
<organism evidence="3 4">
    <name type="scientific">Marihabitans asiaticum</name>
    <dbReference type="NCBI Taxonomy" id="415218"/>
    <lineage>
        <taxon>Bacteria</taxon>
        <taxon>Bacillati</taxon>
        <taxon>Actinomycetota</taxon>
        <taxon>Actinomycetes</taxon>
        <taxon>Micrococcales</taxon>
        <taxon>Intrasporangiaceae</taxon>
        <taxon>Marihabitans</taxon>
    </lineage>
</organism>
<proteinExistence type="predicted"/>
<accession>A0A560WD44</accession>
<evidence type="ECO:0000313" key="4">
    <source>
        <dbReference type="Proteomes" id="UP000315628"/>
    </source>
</evidence>
<keyword evidence="2" id="KW-0732">Signal</keyword>
<evidence type="ECO:0000256" key="1">
    <source>
        <dbReference type="SAM" id="MobiDB-lite"/>
    </source>
</evidence>
<dbReference type="Proteomes" id="UP000315628">
    <property type="component" value="Unassembled WGS sequence"/>
</dbReference>
<feature type="chain" id="PRO_5022072718" description="SurA-like protein" evidence="2">
    <location>
        <begin position="27"/>
        <end position="187"/>
    </location>
</feature>
<evidence type="ECO:0000256" key="2">
    <source>
        <dbReference type="SAM" id="SignalP"/>
    </source>
</evidence>
<evidence type="ECO:0000313" key="3">
    <source>
        <dbReference type="EMBL" id="TWD15603.1"/>
    </source>
</evidence>
<protein>
    <recommendedName>
        <fullName evidence="5">SurA-like protein</fullName>
    </recommendedName>
</protein>
<dbReference type="RefSeq" id="WP_144856445.1">
    <property type="nucleotide sequence ID" value="NZ_BAAAYT010000001.1"/>
</dbReference>
<dbReference type="PROSITE" id="PS51257">
    <property type="entry name" value="PROKAR_LIPOPROTEIN"/>
    <property type="match status" value="1"/>
</dbReference>
<name>A0A560WD44_9MICO</name>